<dbReference type="STRING" id="30522.A0A4W2BSX1"/>
<comment type="similarity">
    <text evidence="1">Belongs to the intercrine beta (chemokine CC) family.</text>
</comment>
<dbReference type="Gene3D" id="2.40.50.40">
    <property type="match status" value="1"/>
</dbReference>
<reference evidence="4 5" key="1">
    <citation type="submission" date="2018-11" db="EMBL/GenBank/DDBJ databases">
        <title>Haplotype-resolved cattle genomes.</title>
        <authorList>
            <person name="Low W.Y."/>
            <person name="Tearle R."/>
            <person name="Bickhart D.M."/>
            <person name="Rosen B.D."/>
            <person name="Koren S."/>
            <person name="Rhie A."/>
            <person name="Hiendleder S."/>
            <person name="Phillippy A.M."/>
            <person name="Smith T.P.L."/>
            <person name="Williams J.L."/>
        </authorList>
    </citation>
    <scope>NUCLEOTIDE SEQUENCE [LARGE SCALE GENOMIC DNA]</scope>
</reference>
<evidence type="ECO:0000313" key="4">
    <source>
        <dbReference type="Ensembl" id="ENSBIXP00000002350.1"/>
    </source>
</evidence>
<evidence type="ECO:0000256" key="2">
    <source>
        <dbReference type="ARBA" id="ARBA00022514"/>
    </source>
</evidence>
<evidence type="ECO:0000256" key="1">
    <source>
        <dbReference type="ARBA" id="ARBA00010868"/>
    </source>
</evidence>
<dbReference type="Proteomes" id="UP000314981">
    <property type="component" value="Chromosome 19"/>
</dbReference>
<dbReference type="Pfam" id="PF00048">
    <property type="entry name" value="IL8"/>
    <property type="match status" value="1"/>
</dbReference>
<reference evidence="4" key="3">
    <citation type="submission" date="2025-09" db="UniProtKB">
        <authorList>
            <consortium name="Ensembl"/>
        </authorList>
    </citation>
    <scope>IDENTIFICATION</scope>
</reference>
<gene>
    <name evidence="4" type="primary">LOC113877996</name>
</gene>
<evidence type="ECO:0000259" key="3">
    <source>
        <dbReference type="SMART" id="SM00199"/>
    </source>
</evidence>
<sequence>MGALGGTGSASPILLGLFPPNIPSPQGCVLAEIWTLLLFHPEFKVISQSFGGGPYHPAECCLTYVSRPVPRQRVSSYYETSSQCPKPGIIFITKKGHYICANPRDGWVQDYIKELEE</sequence>
<dbReference type="AlphaFoldDB" id="A0A4W2BSX1"/>
<dbReference type="SUPFAM" id="SSF54117">
    <property type="entry name" value="Interleukin 8-like chemokines"/>
    <property type="match status" value="1"/>
</dbReference>
<dbReference type="GO" id="GO:0008009">
    <property type="term" value="F:chemokine activity"/>
    <property type="evidence" value="ECO:0007669"/>
    <property type="project" value="InterPro"/>
</dbReference>
<evidence type="ECO:0000313" key="5">
    <source>
        <dbReference type="Proteomes" id="UP000314981"/>
    </source>
</evidence>
<accession>A0A4W2BSX1</accession>
<dbReference type="InterPro" id="IPR001811">
    <property type="entry name" value="Chemokine_IL8-like_dom"/>
</dbReference>
<feature type="domain" description="Chemokine interleukin-8-like" evidence="3">
    <location>
        <begin position="57"/>
        <end position="115"/>
    </location>
</feature>
<dbReference type="GO" id="GO:0005615">
    <property type="term" value="C:extracellular space"/>
    <property type="evidence" value="ECO:0007669"/>
    <property type="project" value="UniProtKB-KW"/>
</dbReference>
<dbReference type="GO" id="GO:0061844">
    <property type="term" value="P:antimicrobial humoral immune response mediated by antimicrobial peptide"/>
    <property type="evidence" value="ECO:0007669"/>
    <property type="project" value="TreeGrafter"/>
</dbReference>
<dbReference type="FunFam" id="2.40.50.40:FF:000002">
    <property type="entry name" value="C-C motif chemokine"/>
    <property type="match status" value="1"/>
</dbReference>
<protein>
    <recommendedName>
        <fullName evidence="3">Chemokine interleukin-8-like domain-containing protein</fullName>
    </recommendedName>
</protein>
<dbReference type="InterPro" id="IPR036048">
    <property type="entry name" value="Interleukin_8-like_sf"/>
</dbReference>
<dbReference type="CDD" id="cd00272">
    <property type="entry name" value="Chemokine_CC"/>
    <property type="match status" value="1"/>
</dbReference>
<dbReference type="PANTHER" id="PTHR12015">
    <property type="entry name" value="SMALL INDUCIBLE CYTOKINE A"/>
    <property type="match status" value="1"/>
</dbReference>
<dbReference type="PANTHER" id="PTHR12015:SF110">
    <property type="entry name" value="C-C MOTIF CHEMOKINE 14"/>
    <property type="match status" value="1"/>
</dbReference>
<dbReference type="Ensembl" id="ENSBIXT00000012078.1">
    <property type="protein sequence ID" value="ENSBIXP00000002350.1"/>
    <property type="gene ID" value="ENSBIXG00000008838.1"/>
</dbReference>
<proteinExistence type="inferred from homology"/>
<dbReference type="SMART" id="SM00199">
    <property type="entry name" value="SCY"/>
    <property type="match status" value="1"/>
</dbReference>
<dbReference type="GO" id="GO:0070098">
    <property type="term" value="P:chemokine-mediated signaling pathway"/>
    <property type="evidence" value="ECO:0007669"/>
    <property type="project" value="TreeGrafter"/>
</dbReference>
<name>A0A4W2BSX1_BOBOX</name>
<dbReference type="InterPro" id="IPR039809">
    <property type="entry name" value="Chemokine_b/g/d"/>
</dbReference>
<organism evidence="4 5">
    <name type="scientific">Bos indicus x Bos taurus</name>
    <name type="common">Hybrid cattle</name>
    <dbReference type="NCBI Taxonomy" id="30522"/>
    <lineage>
        <taxon>Eukaryota</taxon>
        <taxon>Metazoa</taxon>
        <taxon>Chordata</taxon>
        <taxon>Craniata</taxon>
        <taxon>Vertebrata</taxon>
        <taxon>Euteleostomi</taxon>
        <taxon>Mammalia</taxon>
        <taxon>Eutheria</taxon>
        <taxon>Laurasiatheria</taxon>
        <taxon>Artiodactyla</taxon>
        <taxon>Ruminantia</taxon>
        <taxon>Pecora</taxon>
        <taxon>Bovidae</taxon>
        <taxon>Bovinae</taxon>
        <taxon>Bos</taxon>
    </lineage>
</organism>
<reference evidence="4" key="2">
    <citation type="submission" date="2025-08" db="UniProtKB">
        <authorList>
            <consortium name="Ensembl"/>
        </authorList>
    </citation>
    <scope>IDENTIFICATION</scope>
</reference>
<keyword evidence="2" id="KW-0202">Cytokine</keyword>
<dbReference type="GO" id="GO:0030335">
    <property type="term" value="P:positive regulation of cell migration"/>
    <property type="evidence" value="ECO:0007669"/>
    <property type="project" value="TreeGrafter"/>
</dbReference>
<dbReference type="GO" id="GO:0048020">
    <property type="term" value="F:CCR chemokine receptor binding"/>
    <property type="evidence" value="ECO:0007669"/>
    <property type="project" value="TreeGrafter"/>
</dbReference>
<dbReference type="GO" id="GO:0006954">
    <property type="term" value="P:inflammatory response"/>
    <property type="evidence" value="ECO:0007669"/>
    <property type="project" value="TreeGrafter"/>
</dbReference>
<keyword evidence="5" id="KW-1185">Reference proteome</keyword>